<keyword evidence="3" id="KW-1185">Reference proteome</keyword>
<reference evidence="2" key="1">
    <citation type="submission" date="2024-08" db="EMBL/GenBank/DDBJ databases">
        <title>Phylogenomic analyses of a clade within the roseobacter group suggest taxonomic reassignments of species of the genera Aestuariivita, Citreicella, Loktanella, Nautella, Pelagibaca, Ruegeria, Thalassobius, Thiobacimonas and Tropicibacter, and the proposal o.</title>
        <authorList>
            <person name="Jeon C.O."/>
        </authorList>
    </citation>
    <scope>NUCLEOTIDE SEQUENCE</scope>
    <source>
        <strain evidence="2">SS1-5</strain>
    </source>
</reference>
<dbReference type="Gene3D" id="3.90.1200.10">
    <property type="match status" value="1"/>
</dbReference>
<sequence>MTDAEIPLSGGNTNASVVRVGDTVRRSPGPSAAVVHRFLTHLEEQQIDDVPRFLGIDPQGREVLTYLPGNTQMPDTLWQDDAALDAAAGLLRSIHDASVGFVDQPGWASAHPNLREVICHNDFAPYNMVFADGLPVGIFDFDLAGPGPRLRDLAYLAYWMVPLSFAAPDLKHHTQHQAKQGYPRLRRLCVAYGTADHEQLLHYLSEVLHHMGNAAACAGTLGDNAVRKLDEGGHFAHWQAEAAAFDTHLSHVRACLS</sequence>
<evidence type="ECO:0000259" key="1">
    <source>
        <dbReference type="Pfam" id="PF01636"/>
    </source>
</evidence>
<dbReference type="RefSeq" id="WP_342077320.1">
    <property type="nucleotide sequence ID" value="NZ_CP151767.2"/>
</dbReference>
<dbReference type="Proteomes" id="UP001470809">
    <property type="component" value="Chromosome"/>
</dbReference>
<proteinExistence type="predicted"/>
<dbReference type="Pfam" id="PF01636">
    <property type="entry name" value="APH"/>
    <property type="match status" value="2"/>
</dbReference>
<dbReference type="GO" id="GO:0016740">
    <property type="term" value="F:transferase activity"/>
    <property type="evidence" value="ECO:0007669"/>
    <property type="project" value="UniProtKB-KW"/>
</dbReference>
<dbReference type="KEGG" id="yrh:AABB31_03540"/>
<keyword evidence="2" id="KW-0808">Transferase</keyword>
<protein>
    <submittedName>
        <fullName evidence="2">Aminoglycoside phosphotransferase family protein</fullName>
        <ecNumber evidence="2">2.7.1.-</ecNumber>
    </submittedName>
</protein>
<feature type="domain" description="Aminoglycoside phosphotransferase" evidence="1">
    <location>
        <begin position="7"/>
        <end position="107"/>
    </location>
</feature>
<dbReference type="InterPro" id="IPR002575">
    <property type="entry name" value="Aminoglycoside_PTrfase"/>
</dbReference>
<dbReference type="EMBL" id="CP151767">
    <property type="protein sequence ID" value="WZU68027.1"/>
    <property type="molecule type" value="Genomic_DNA"/>
</dbReference>
<organism evidence="2 3">
    <name type="scientific">Yoonia rhodophyticola</name>
    <dbReference type="NCBI Taxonomy" id="3137370"/>
    <lineage>
        <taxon>Bacteria</taxon>
        <taxon>Pseudomonadati</taxon>
        <taxon>Pseudomonadota</taxon>
        <taxon>Alphaproteobacteria</taxon>
        <taxon>Rhodobacterales</taxon>
        <taxon>Paracoccaceae</taxon>
        <taxon>Yoonia</taxon>
    </lineage>
</organism>
<accession>A0AAN0NJ48</accession>
<dbReference type="AlphaFoldDB" id="A0AAN0NJ48"/>
<dbReference type="EC" id="2.7.1.-" evidence="2"/>
<name>A0AAN0NJ48_9RHOB</name>
<gene>
    <name evidence="2" type="ORF">AABB31_03540</name>
</gene>
<evidence type="ECO:0000313" key="3">
    <source>
        <dbReference type="Proteomes" id="UP001470809"/>
    </source>
</evidence>
<dbReference type="InterPro" id="IPR011009">
    <property type="entry name" value="Kinase-like_dom_sf"/>
</dbReference>
<evidence type="ECO:0000313" key="2">
    <source>
        <dbReference type="EMBL" id="WZU68027.1"/>
    </source>
</evidence>
<feature type="domain" description="Aminoglycoside phosphotransferase" evidence="1">
    <location>
        <begin position="109"/>
        <end position="186"/>
    </location>
</feature>
<dbReference type="SUPFAM" id="SSF56112">
    <property type="entry name" value="Protein kinase-like (PK-like)"/>
    <property type="match status" value="1"/>
</dbReference>